<sequence>MLMRFTLPLGFFSQDNSRHHTAHISLGCFGTVDSFSQSASSPDLLLTKLVWDFTPPDSGTPKCRRNRITIEECLEEYIAG</sequence>
<protein>
    <submittedName>
        <fullName evidence="1">Uncharacterized protein</fullName>
    </submittedName>
</protein>
<reference evidence="1 2" key="1">
    <citation type="submission" date="2021-06" db="EMBL/GenBank/DDBJ databases">
        <title>Caerostris extrusa draft genome.</title>
        <authorList>
            <person name="Kono N."/>
            <person name="Arakawa K."/>
        </authorList>
    </citation>
    <scope>NUCLEOTIDE SEQUENCE [LARGE SCALE GENOMIC DNA]</scope>
</reference>
<comment type="caution">
    <text evidence="1">The sequence shown here is derived from an EMBL/GenBank/DDBJ whole genome shotgun (WGS) entry which is preliminary data.</text>
</comment>
<dbReference type="AlphaFoldDB" id="A0AAV4Q086"/>
<evidence type="ECO:0000313" key="2">
    <source>
        <dbReference type="Proteomes" id="UP001054945"/>
    </source>
</evidence>
<proteinExistence type="predicted"/>
<gene>
    <name evidence="1" type="ORF">CEXT_572101</name>
</gene>
<organism evidence="1 2">
    <name type="scientific">Caerostris extrusa</name>
    <name type="common">Bark spider</name>
    <name type="synonym">Caerostris bankana</name>
    <dbReference type="NCBI Taxonomy" id="172846"/>
    <lineage>
        <taxon>Eukaryota</taxon>
        <taxon>Metazoa</taxon>
        <taxon>Ecdysozoa</taxon>
        <taxon>Arthropoda</taxon>
        <taxon>Chelicerata</taxon>
        <taxon>Arachnida</taxon>
        <taxon>Araneae</taxon>
        <taxon>Araneomorphae</taxon>
        <taxon>Entelegynae</taxon>
        <taxon>Araneoidea</taxon>
        <taxon>Araneidae</taxon>
        <taxon>Caerostris</taxon>
    </lineage>
</organism>
<accession>A0AAV4Q086</accession>
<dbReference type="EMBL" id="BPLR01005535">
    <property type="protein sequence ID" value="GIY03073.1"/>
    <property type="molecule type" value="Genomic_DNA"/>
</dbReference>
<keyword evidence="2" id="KW-1185">Reference proteome</keyword>
<dbReference type="Proteomes" id="UP001054945">
    <property type="component" value="Unassembled WGS sequence"/>
</dbReference>
<name>A0AAV4Q086_CAEEX</name>
<evidence type="ECO:0000313" key="1">
    <source>
        <dbReference type="EMBL" id="GIY03073.1"/>
    </source>
</evidence>